<sequence>MKAAYLGPKASFSHQAALEIFRDTPIQVEALPTFADIFEGVQSSQHQYGVVPFENSSNGSVVQLLDLLADRQMKYNDVKVCAEHYLPVHHQLLVRLSGQDAWRQSGLEEALTHVKKFYTHPQAWGQCSAFLSRNDCKHIVRQDCASTSEAARVVSENEAGTCAAIASNLAAEEYGLARLADSIEDKGDNTTRFFIVAKADITLPKSALQNGVGSSGIYKSLVSFTIDHDSPGTLADALSIFKMHHFNLTSINTRPSRLRPWHYIFFAECEQKHYQNQADAITNLISDLEHVAMSCRNLGSWEDQLEPV</sequence>
<dbReference type="PROSITE" id="PS51671">
    <property type="entry name" value="ACT"/>
    <property type="match status" value="1"/>
</dbReference>
<evidence type="ECO:0000256" key="4">
    <source>
        <dbReference type="ARBA" id="ARBA00023141"/>
    </source>
</evidence>
<feature type="domain" description="ACT" evidence="9">
    <location>
        <begin position="222"/>
        <end position="300"/>
    </location>
</feature>
<dbReference type="CDD" id="cd13532">
    <property type="entry name" value="PBP2_PDT_like"/>
    <property type="match status" value="1"/>
</dbReference>
<keyword evidence="3" id="KW-0028">Amino-acid biosynthesis</keyword>
<dbReference type="AlphaFoldDB" id="A0A8H7E4Q2"/>
<feature type="domain" description="Prephenate dehydratase" evidence="8">
    <location>
        <begin position="2"/>
        <end position="198"/>
    </location>
</feature>
<keyword evidence="6" id="KW-0456">Lyase</keyword>
<reference evidence="10" key="1">
    <citation type="submission" date="2020-02" db="EMBL/GenBank/DDBJ databases">
        <authorList>
            <person name="Palmer J.M."/>
        </authorList>
    </citation>
    <scope>NUCLEOTIDE SEQUENCE</scope>
    <source>
        <strain evidence="10">EPUS1.4</strain>
        <tissue evidence="10">Thallus</tissue>
    </source>
</reference>
<dbReference type="SUPFAM" id="SSF55021">
    <property type="entry name" value="ACT-like"/>
    <property type="match status" value="1"/>
</dbReference>
<organism evidence="10 11">
    <name type="scientific">Endocarpon pusillum</name>
    <dbReference type="NCBI Taxonomy" id="364733"/>
    <lineage>
        <taxon>Eukaryota</taxon>
        <taxon>Fungi</taxon>
        <taxon>Dikarya</taxon>
        <taxon>Ascomycota</taxon>
        <taxon>Pezizomycotina</taxon>
        <taxon>Eurotiomycetes</taxon>
        <taxon>Chaetothyriomycetidae</taxon>
        <taxon>Verrucariales</taxon>
        <taxon>Verrucariaceae</taxon>
        <taxon>Endocarpon</taxon>
    </lineage>
</organism>
<evidence type="ECO:0000256" key="1">
    <source>
        <dbReference type="ARBA" id="ARBA00004741"/>
    </source>
</evidence>
<comment type="pathway">
    <text evidence="1">Amino-acid biosynthesis; L-phenylalanine biosynthesis; phenylpyruvate from prephenate: step 1/1.</text>
</comment>
<dbReference type="InterPro" id="IPR045865">
    <property type="entry name" value="ACT-like_dom_sf"/>
</dbReference>
<dbReference type="Gene3D" id="3.30.70.260">
    <property type="match status" value="1"/>
</dbReference>
<dbReference type="Proteomes" id="UP000606974">
    <property type="component" value="Unassembled WGS sequence"/>
</dbReference>
<dbReference type="InterPro" id="IPR001086">
    <property type="entry name" value="Preph_deHydtase"/>
</dbReference>
<comment type="catalytic activity">
    <reaction evidence="7">
        <text>prephenate + H(+) = 3-phenylpyruvate + CO2 + H2O</text>
        <dbReference type="Rhea" id="RHEA:21648"/>
        <dbReference type="ChEBI" id="CHEBI:15377"/>
        <dbReference type="ChEBI" id="CHEBI:15378"/>
        <dbReference type="ChEBI" id="CHEBI:16526"/>
        <dbReference type="ChEBI" id="CHEBI:18005"/>
        <dbReference type="ChEBI" id="CHEBI:29934"/>
        <dbReference type="EC" id="4.2.1.51"/>
    </reaction>
</comment>
<dbReference type="Pfam" id="PF01842">
    <property type="entry name" value="ACT"/>
    <property type="match status" value="1"/>
</dbReference>
<dbReference type="FunFam" id="3.40.190.10:FF:000034">
    <property type="entry name" value="Chorismate mutase/prephenate dehydratase"/>
    <property type="match status" value="1"/>
</dbReference>
<dbReference type="PIRSF" id="PIRSF001500">
    <property type="entry name" value="Chor_mut_pdt_Ppr"/>
    <property type="match status" value="1"/>
</dbReference>
<name>A0A8H7E4Q2_9EURO</name>
<gene>
    <name evidence="10" type="ORF">GJ744_009208</name>
</gene>
<evidence type="ECO:0000256" key="5">
    <source>
        <dbReference type="ARBA" id="ARBA00023222"/>
    </source>
</evidence>
<comment type="caution">
    <text evidence="10">The sequence shown here is derived from an EMBL/GenBank/DDBJ whole genome shotgun (WGS) entry which is preliminary data.</text>
</comment>
<evidence type="ECO:0000259" key="9">
    <source>
        <dbReference type="PROSITE" id="PS51671"/>
    </source>
</evidence>
<evidence type="ECO:0000256" key="2">
    <source>
        <dbReference type="ARBA" id="ARBA00013147"/>
    </source>
</evidence>
<evidence type="ECO:0000256" key="6">
    <source>
        <dbReference type="ARBA" id="ARBA00023239"/>
    </source>
</evidence>
<keyword evidence="4" id="KW-0057">Aromatic amino acid biosynthesis</keyword>
<evidence type="ECO:0000313" key="10">
    <source>
        <dbReference type="EMBL" id="KAF7508495.1"/>
    </source>
</evidence>
<dbReference type="Gene3D" id="3.40.190.10">
    <property type="entry name" value="Periplasmic binding protein-like II"/>
    <property type="match status" value="2"/>
</dbReference>
<keyword evidence="11" id="KW-1185">Reference proteome</keyword>
<dbReference type="InterPro" id="IPR008242">
    <property type="entry name" value="Chor_mutase/pphenate_deHydtase"/>
</dbReference>
<dbReference type="InterPro" id="IPR002912">
    <property type="entry name" value="ACT_dom"/>
</dbReference>
<dbReference type="EMBL" id="JAACFV010000053">
    <property type="protein sequence ID" value="KAF7508495.1"/>
    <property type="molecule type" value="Genomic_DNA"/>
</dbReference>
<proteinExistence type="predicted"/>
<keyword evidence="5" id="KW-0584">Phenylalanine biosynthesis</keyword>
<accession>A0A8H7E4Q2</accession>
<dbReference type="PROSITE" id="PS51171">
    <property type="entry name" value="PREPHENATE_DEHYDR_3"/>
    <property type="match status" value="1"/>
</dbReference>
<evidence type="ECO:0000256" key="3">
    <source>
        <dbReference type="ARBA" id="ARBA00022605"/>
    </source>
</evidence>
<dbReference type="UniPathway" id="UPA00121">
    <property type="reaction ID" value="UER00345"/>
</dbReference>
<dbReference type="EC" id="4.2.1.51" evidence="2"/>
<evidence type="ECO:0000313" key="11">
    <source>
        <dbReference type="Proteomes" id="UP000606974"/>
    </source>
</evidence>
<dbReference type="OrthoDB" id="983542at2759"/>
<protein>
    <recommendedName>
        <fullName evidence="2">prephenate dehydratase</fullName>
        <ecNumber evidence="2">4.2.1.51</ecNumber>
    </recommendedName>
</protein>
<dbReference type="PANTHER" id="PTHR21022:SF19">
    <property type="entry name" value="PREPHENATE DEHYDRATASE-RELATED"/>
    <property type="match status" value="1"/>
</dbReference>
<evidence type="ECO:0000259" key="8">
    <source>
        <dbReference type="PROSITE" id="PS51171"/>
    </source>
</evidence>
<dbReference type="PANTHER" id="PTHR21022">
    <property type="entry name" value="PREPHENATE DEHYDRATASE P PROTEIN"/>
    <property type="match status" value="1"/>
</dbReference>
<dbReference type="GO" id="GO:0004664">
    <property type="term" value="F:prephenate dehydratase activity"/>
    <property type="evidence" value="ECO:0007669"/>
    <property type="project" value="UniProtKB-EC"/>
</dbReference>
<dbReference type="GO" id="GO:0009094">
    <property type="term" value="P:L-phenylalanine biosynthetic process"/>
    <property type="evidence" value="ECO:0007669"/>
    <property type="project" value="UniProtKB-UniPathway"/>
</dbReference>
<dbReference type="SUPFAM" id="SSF53850">
    <property type="entry name" value="Periplasmic binding protein-like II"/>
    <property type="match status" value="1"/>
</dbReference>
<dbReference type="Pfam" id="PF00800">
    <property type="entry name" value="PDT"/>
    <property type="match status" value="1"/>
</dbReference>
<dbReference type="GO" id="GO:0005737">
    <property type="term" value="C:cytoplasm"/>
    <property type="evidence" value="ECO:0007669"/>
    <property type="project" value="TreeGrafter"/>
</dbReference>
<evidence type="ECO:0000256" key="7">
    <source>
        <dbReference type="ARBA" id="ARBA00047848"/>
    </source>
</evidence>
<dbReference type="CDD" id="cd04905">
    <property type="entry name" value="ACT_CM-PDT"/>
    <property type="match status" value="1"/>
</dbReference>